<evidence type="ECO:0000256" key="3">
    <source>
        <dbReference type="SAM" id="MobiDB-lite"/>
    </source>
</evidence>
<name>A0A8K1N2R1_9VIRU</name>
<protein>
    <submittedName>
        <fullName evidence="6">RNA-dependent RNA polymerase</fullName>
    </submittedName>
</protein>
<evidence type="ECO:0000259" key="5">
    <source>
        <dbReference type="Pfam" id="PF22260"/>
    </source>
</evidence>
<feature type="region of interest" description="Disordered" evidence="3">
    <location>
        <begin position="1020"/>
        <end position="1127"/>
    </location>
</feature>
<dbReference type="InterPro" id="IPR043502">
    <property type="entry name" value="DNA/RNA_pol_sf"/>
</dbReference>
<evidence type="ECO:0000256" key="1">
    <source>
        <dbReference type="ARBA" id="ARBA00022679"/>
    </source>
</evidence>
<feature type="compositionally biased region" description="Polar residues" evidence="3">
    <location>
        <begin position="1064"/>
        <end position="1075"/>
    </location>
</feature>
<evidence type="ECO:0000259" key="4">
    <source>
        <dbReference type="Pfam" id="PF22152"/>
    </source>
</evidence>
<feature type="domain" description="RNA-dependent RNA polymerase palm" evidence="4">
    <location>
        <begin position="211"/>
        <end position="532"/>
    </location>
</feature>
<evidence type="ECO:0000313" key="6">
    <source>
        <dbReference type="EMBL" id="UCS96343.1"/>
    </source>
</evidence>
<dbReference type="InterPro" id="IPR054403">
    <property type="entry name" value="RdRp_palm_ribovirus"/>
</dbReference>
<organism evidence="6">
    <name type="scientific">Riboviria sp</name>
    <dbReference type="NCBI Taxonomy" id="2585031"/>
    <lineage>
        <taxon>Viruses</taxon>
        <taxon>Riboviria</taxon>
    </lineage>
</organism>
<feature type="domain" description="RNA-dependent RNA polymerase thumb" evidence="5">
    <location>
        <begin position="554"/>
        <end position="651"/>
    </location>
</feature>
<keyword evidence="2" id="KW-0548">Nucleotidyltransferase</keyword>
<dbReference type="InterPro" id="IPR054433">
    <property type="entry name" value="RdRp_thumb_ribovirus"/>
</dbReference>
<dbReference type="SUPFAM" id="SSF56672">
    <property type="entry name" value="DNA/RNA polymerases"/>
    <property type="match status" value="1"/>
</dbReference>
<dbReference type="Pfam" id="PF22260">
    <property type="entry name" value="Permu_RdRp_thumb"/>
    <property type="match status" value="1"/>
</dbReference>
<feature type="compositionally biased region" description="Basic and acidic residues" evidence="3">
    <location>
        <begin position="1020"/>
        <end position="1030"/>
    </location>
</feature>
<dbReference type="EMBL" id="MZ375162">
    <property type="protein sequence ID" value="UCS96343.1"/>
    <property type="molecule type" value="Genomic_RNA"/>
</dbReference>
<proteinExistence type="predicted"/>
<keyword evidence="1" id="KW-0808">Transferase</keyword>
<reference evidence="6" key="1">
    <citation type="submission" date="2021-06" db="EMBL/GenBank/DDBJ databases">
        <title>Viral sequences from lizard feces in the Qinghai-Tibetan Plateau, China.</title>
        <authorList>
            <person name="Lu J."/>
            <person name="Shen Q."/>
            <person name="Zhang W."/>
        </authorList>
    </citation>
    <scope>NUCLEOTIDE SEQUENCE</scope>
    <source>
        <strain evidence="6">1PE-RDRP-13</strain>
    </source>
</reference>
<feature type="compositionally biased region" description="Basic residues" evidence="3">
    <location>
        <begin position="1076"/>
        <end position="1089"/>
    </location>
</feature>
<accession>A0A8K1N2R1</accession>
<dbReference type="GO" id="GO:0003968">
    <property type="term" value="F:RNA-directed RNA polymerase activity"/>
    <property type="evidence" value="ECO:0007669"/>
    <property type="project" value="UniProtKB-KW"/>
</dbReference>
<feature type="compositionally biased region" description="Basic and acidic residues" evidence="3">
    <location>
        <begin position="1105"/>
        <end position="1116"/>
    </location>
</feature>
<evidence type="ECO:0000256" key="2">
    <source>
        <dbReference type="ARBA" id="ARBA00022695"/>
    </source>
</evidence>
<keyword evidence="6" id="KW-0696">RNA-directed RNA polymerase</keyword>
<dbReference type="Pfam" id="PF22152">
    <property type="entry name" value="Permu_RdRp_palm"/>
    <property type="match status" value="1"/>
</dbReference>
<sequence>MDASNPVLSADRFSGKHLQSMMVLKARQNLTYLTALAETATRRFLPVDDRFKEAQPDEIKKAVKEYRAERLPPVDMIDMDLEEVAHVIYDRMPVCGVLDNLGVPIHPPTINNKKGAVNVQRTYGGLWREGSAVVPTMEILARDWKDYATHIYTSGSPQGLKKRILKQMGRKSVSVKSAVASLLSTAKPALGAQIDLVLRHLGFDKNRLGGADLNGDFMDLFREMQITSVASAGPPYWKDKLASTDVLLSTTLPLIIDHLKKDSCKELFQKQPEMFLCELKNKTDRYTWAEAEGEKTRPYFCIPYHWATLFSILTQKFQEALTTFEKSRLSSSAYGFSSSHGGLRRMVEWMKSVPRNSAKLCCYGDDTCIVYRNRKGELYRIDPDFTQMDGSVDADLIRLVINTVKSALFEKWGANSLWAKVCDWWLWFAVNPMFMVQGTNVWQKKNCHGLMTGIPGTTLFDTVKSILSWQYLINELEHTNDLEHLMNEQFVTAFMLKSCGLEIKPGTYEPERVFEDPGDNGFFTSHKFLGVKIQLRSYQGQDVYVPYVDESEILTQLLSPKDSPSVAKTMSVWARQRLEFDRCRGIYITSAFAHERTTAIIHNIVNSLPGGPIMMSTQFENGQPPETILLPEFQFPNSAGFPTYDFVMKLYGEFEEEGEFLNIFEGLDDELKVACGSLRAAKLSMRAPDEEGVRDVYVAEATPPEYDLPSLLDQGKDKALKEPDTKEIKINKYTTTVKGSKEEKHFPNLLTSLYRLVKEVESCDDVLEVTKVMEVFGLSKDLVLRALRGSNLYCADGYISSKPIYAQAQQLVKPIQVESVAKTAPIVLKSKMTAKIESSFVKRLKRDLVFPVSVHDELQILNFVVGKSGFSCKYVTASVDARKDKPVNVLLLYAPIGSKEFTATGASAWGKRALDCKVAIAKELLAASGYSGVTTLPLETKRLEPREFKDWSEEVEYESKSIRAQPTELTIDMEPIPVPALIQKALSASAYQKYAEADEGFKKKVESVLSDLYQTPKEIKDTAQIKENHERKRITVGTRSKQAEKPREAVAPAREQDIEGGSVGSSTTRLSPTQRRNLRRRNSVKKAKEKKQTEEPPANTGTVRKPTDRPASDVRRPTGKPRGPKDI</sequence>